<dbReference type="NCBIfam" id="TIGR02595">
    <property type="entry name" value="PEP_CTERM"/>
    <property type="match status" value="1"/>
</dbReference>
<organism evidence="3 4">
    <name type="scientific">Kinneretia aquatilis</name>
    <dbReference type="NCBI Taxonomy" id="2070761"/>
    <lineage>
        <taxon>Bacteria</taxon>
        <taxon>Pseudomonadati</taxon>
        <taxon>Pseudomonadota</taxon>
        <taxon>Betaproteobacteria</taxon>
        <taxon>Burkholderiales</taxon>
        <taxon>Sphaerotilaceae</taxon>
        <taxon>Roseateles</taxon>
    </lineage>
</organism>
<dbReference type="EMBL" id="POSP01000003">
    <property type="protein sequence ID" value="PND39299.1"/>
    <property type="molecule type" value="Genomic_DNA"/>
</dbReference>
<dbReference type="AlphaFoldDB" id="A0A2N8L0Q8"/>
<feature type="signal peptide" evidence="1">
    <location>
        <begin position="1"/>
        <end position="23"/>
    </location>
</feature>
<dbReference type="RefSeq" id="WP_102769217.1">
    <property type="nucleotide sequence ID" value="NZ_POSP01000003.1"/>
</dbReference>
<evidence type="ECO:0000259" key="2">
    <source>
        <dbReference type="Pfam" id="PF07589"/>
    </source>
</evidence>
<dbReference type="Pfam" id="PF07589">
    <property type="entry name" value="PEP-CTERM"/>
    <property type="match status" value="1"/>
</dbReference>
<evidence type="ECO:0000256" key="1">
    <source>
        <dbReference type="SAM" id="SignalP"/>
    </source>
</evidence>
<evidence type="ECO:0000313" key="3">
    <source>
        <dbReference type="EMBL" id="PND39299.1"/>
    </source>
</evidence>
<proteinExistence type="predicted"/>
<sequence length="272" mass="27165">MTIQKTSLALALALLAAVPAAQAGISVASTGGTYTQSFDSLANSGTAAVAWVNDSTLAGWSLFNKNGAAIGTYTADNGGSNAGSFRSYGATGVAERALGGSASGGAYFGSPASNTVAGWIAVALTNDTGAALSGFKISFDGEQWRNGGNTAAQTMVLEYGFGASFSTVASWTAPGGNFDFTAPVLGSTAAAVDGNGAGLVAGRGGELTTNWAAGDTLWVRWVEKNDAGNDHGLAIDNLSIQTVSAVPEPGTYAMLLAGLGCVGFIARRRKAV</sequence>
<keyword evidence="4" id="KW-1185">Reference proteome</keyword>
<feature type="chain" id="PRO_5014750550" evidence="1">
    <location>
        <begin position="24"/>
        <end position="272"/>
    </location>
</feature>
<protein>
    <submittedName>
        <fullName evidence="3">PEP-CTERM sorting domain-containing protein</fullName>
    </submittedName>
</protein>
<dbReference type="OrthoDB" id="1465721at2"/>
<accession>A0A2N8L0Q8</accession>
<evidence type="ECO:0000313" key="4">
    <source>
        <dbReference type="Proteomes" id="UP000235916"/>
    </source>
</evidence>
<comment type="caution">
    <text evidence="3">The sequence shown here is derived from an EMBL/GenBank/DDBJ whole genome shotgun (WGS) entry which is preliminary data.</text>
</comment>
<gene>
    <name evidence="3" type="ORF">C1O66_18380</name>
</gene>
<dbReference type="InterPro" id="IPR013424">
    <property type="entry name" value="Ice-binding_C"/>
</dbReference>
<keyword evidence="1" id="KW-0732">Signal</keyword>
<dbReference type="Proteomes" id="UP000235916">
    <property type="component" value="Unassembled WGS sequence"/>
</dbReference>
<feature type="domain" description="Ice-binding protein C-terminal" evidence="2">
    <location>
        <begin position="245"/>
        <end position="269"/>
    </location>
</feature>
<reference evidence="3 4" key="1">
    <citation type="submission" date="2018-01" db="EMBL/GenBank/DDBJ databases">
        <title>Draft genome sequence of Paucibacter aquatile CR182 isolated from freshwater of the Nakdong River.</title>
        <authorList>
            <person name="Choi A."/>
            <person name="Chung E.J."/>
        </authorList>
    </citation>
    <scope>NUCLEOTIDE SEQUENCE [LARGE SCALE GENOMIC DNA]</scope>
    <source>
        <strain evidence="3 4">CR182</strain>
    </source>
</reference>
<name>A0A2N8L0Q8_9BURK</name>